<evidence type="ECO:0000256" key="1">
    <source>
        <dbReference type="SAM" id="MobiDB-lite"/>
    </source>
</evidence>
<dbReference type="AlphaFoldDB" id="A0A0F7JTL2"/>
<organism evidence="2 3">
    <name type="scientific">Sphingomonas sanxanigenens DSM 19645 = NX02</name>
    <dbReference type="NCBI Taxonomy" id="1123269"/>
    <lineage>
        <taxon>Bacteria</taxon>
        <taxon>Pseudomonadati</taxon>
        <taxon>Pseudomonadota</taxon>
        <taxon>Alphaproteobacteria</taxon>
        <taxon>Sphingomonadales</taxon>
        <taxon>Sphingomonadaceae</taxon>
        <taxon>Sphingomonas</taxon>
    </lineage>
</organism>
<dbReference type="EMBL" id="CP011450">
    <property type="protein sequence ID" value="AKH18674.1"/>
    <property type="molecule type" value="Genomic_DNA"/>
</dbReference>
<reference evidence="2 3" key="1">
    <citation type="submission" date="2015-05" db="EMBL/GenBank/DDBJ databases">
        <title>Plasmid of Sphingomonas sanxanigenens NX02.</title>
        <authorList>
            <person name="Huang H."/>
            <person name="Ma T."/>
        </authorList>
    </citation>
    <scope>NUCLEOTIDE SEQUENCE [LARGE SCALE GENOMIC DNA]</scope>
    <source>
        <strain evidence="2 3">NX02</strain>
        <plasmid evidence="3">Plasmid pNXO2</plasmid>
    </source>
</reference>
<protein>
    <submittedName>
        <fullName evidence="2">Uncharacterized protein</fullName>
    </submittedName>
</protein>
<name>A0A0F7JTL2_9SPHN</name>
<gene>
    <name evidence="2" type="ORF">NX02_p0165</name>
</gene>
<proteinExistence type="predicted"/>
<keyword evidence="3" id="KW-1185">Reference proteome</keyword>
<dbReference type="Proteomes" id="UP000018851">
    <property type="component" value="Plasmid pNXO2"/>
</dbReference>
<dbReference type="KEGG" id="ssan:NX02_p0165"/>
<keyword evidence="2" id="KW-0614">Plasmid</keyword>
<evidence type="ECO:0000313" key="3">
    <source>
        <dbReference type="Proteomes" id="UP000018851"/>
    </source>
</evidence>
<geneLocation type="plasmid" evidence="2 3">
    <name>pNXO2</name>
</geneLocation>
<accession>A0A0F7JTL2</accession>
<evidence type="ECO:0000313" key="2">
    <source>
        <dbReference type="EMBL" id="AKH18674.1"/>
    </source>
</evidence>
<feature type="region of interest" description="Disordered" evidence="1">
    <location>
        <begin position="1"/>
        <end position="64"/>
    </location>
</feature>
<sequence>MEQLSSDDEPVRRGLVKPRGSQSFERDDVIREPACGLHQGQQPCGAARTGRTHGCTRPRSSMPKSSCAAEVVHTWTPSL</sequence>